<evidence type="ECO:0000256" key="3">
    <source>
        <dbReference type="ARBA" id="ARBA00004651"/>
    </source>
</evidence>
<evidence type="ECO:0000256" key="8">
    <source>
        <dbReference type="ARBA" id="ARBA00022677"/>
    </source>
</evidence>
<comment type="catalytic activity">
    <reaction evidence="16">
        <text>a very long-chain fatty acid + ATP + CoA = a very long-chain fatty acyl-CoA + AMP + diphosphate</text>
        <dbReference type="Rhea" id="RHEA:54536"/>
        <dbReference type="ChEBI" id="CHEBI:30616"/>
        <dbReference type="ChEBI" id="CHEBI:33019"/>
        <dbReference type="ChEBI" id="CHEBI:57287"/>
        <dbReference type="ChEBI" id="CHEBI:58950"/>
        <dbReference type="ChEBI" id="CHEBI:138261"/>
        <dbReference type="ChEBI" id="CHEBI:456215"/>
    </reaction>
</comment>
<dbReference type="InterPro" id="IPR045851">
    <property type="entry name" value="AMP-bd_C_sf"/>
</dbReference>
<dbReference type="OrthoDB" id="196650at2759"/>
<evidence type="ECO:0000256" key="6">
    <source>
        <dbReference type="ARBA" id="ARBA00022475"/>
    </source>
</evidence>
<evidence type="ECO:0000256" key="18">
    <source>
        <dbReference type="ARBA" id="ARBA00068795"/>
    </source>
</evidence>
<keyword evidence="8" id="KW-0551">Lipid droplet</keyword>
<protein>
    <recommendedName>
        <fullName evidence="18">Very long-chain fatty acid transport protein</fullName>
    </recommendedName>
    <alternativeName>
        <fullName evidence="19">Very-long-chain acyl-CoA synthetase</fullName>
    </alternativeName>
</protein>
<proteinExistence type="inferred from homology"/>
<dbReference type="GO" id="GO:0005524">
    <property type="term" value="F:ATP binding"/>
    <property type="evidence" value="ECO:0007669"/>
    <property type="project" value="UniProtKB-KW"/>
</dbReference>
<dbReference type="AlphaFoldDB" id="A0A6A6NSG3"/>
<evidence type="ECO:0000259" key="21">
    <source>
        <dbReference type="Pfam" id="PF00501"/>
    </source>
</evidence>
<dbReference type="Proteomes" id="UP000799766">
    <property type="component" value="Unassembled WGS sequence"/>
</dbReference>
<dbReference type="PROSITE" id="PS00455">
    <property type="entry name" value="AMP_BINDING"/>
    <property type="match status" value="1"/>
</dbReference>
<dbReference type="PANTHER" id="PTHR43107">
    <property type="entry name" value="LONG-CHAIN FATTY ACID TRANSPORT PROTEIN"/>
    <property type="match status" value="1"/>
</dbReference>
<keyword evidence="9" id="KW-0812">Transmembrane</keyword>
<evidence type="ECO:0000313" key="22">
    <source>
        <dbReference type="EMBL" id="KAF2454740.1"/>
    </source>
</evidence>
<evidence type="ECO:0000256" key="9">
    <source>
        <dbReference type="ARBA" id="ARBA00022692"/>
    </source>
</evidence>
<dbReference type="SUPFAM" id="SSF56801">
    <property type="entry name" value="Acetyl-CoA synthetase-like"/>
    <property type="match status" value="1"/>
</dbReference>
<evidence type="ECO:0000256" key="5">
    <source>
        <dbReference type="ARBA" id="ARBA00022448"/>
    </source>
</evidence>
<dbReference type="GO" id="GO:0044539">
    <property type="term" value="P:long-chain fatty acid import into cell"/>
    <property type="evidence" value="ECO:0007669"/>
    <property type="project" value="TreeGrafter"/>
</dbReference>
<name>A0A6A6NSG3_9PEZI</name>
<dbReference type="Gene3D" id="3.30.300.30">
    <property type="match status" value="1"/>
</dbReference>
<evidence type="ECO:0000256" key="19">
    <source>
        <dbReference type="ARBA" id="ARBA00078285"/>
    </source>
</evidence>
<evidence type="ECO:0000256" key="14">
    <source>
        <dbReference type="ARBA" id="ARBA00023136"/>
    </source>
</evidence>
<dbReference type="PANTHER" id="PTHR43107:SF6">
    <property type="entry name" value="ACYL-COA SYNTHETASE FAMILY PROTEIN (CEFD1), PUTATIVE (AFU_ORTHOLOGUE AFUA_6G03630)-RELATED"/>
    <property type="match status" value="1"/>
</dbReference>
<evidence type="ECO:0000256" key="2">
    <source>
        <dbReference type="ARBA" id="ARBA00004585"/>
    </source>
</evidence>
<dbReference type="FunFam" id="3.40.50.12780:FF:000019">
    <property type="entry name" value="Long-chain fatty acid transporter"/>
    <property type="match status" value="1"/>
</dbReference>
<keyword evidence="10" id="KW-0547">Nucleotide-binding</keyword>
<keyword evidence="13" id="KW-0445">Lipid transport</keyword>
<dbReference type="InterPro" id="IPR042099">
    <property type="entry name" value="ANL_N_sf"/>
</dbReference>
<dbReference type="Pfam" id="PF00501">
    <property type="entry name" value="AMP-binding"/>
    <property type="match status" value="1"/>
</dbReference>
<keyword evidence="12" id="KW-1133">Transmembrane helix</keyword>
<dbReference type="InterPro" id="IPR020845">
    <property type="entry name" value="AMP-binding_CS"/>
</dbReference>
<dbReference type="EMBL" id="MU001690">
    <property type="protein sequence ID" value="KAF2454740.1"/>
    <property type="molecule type" value="Genomic_DNA"/>
</dbReference>
<sequence length="645" mass="72231">MALATAAAAVAGTTAAAAYIDAKFHLRKDYGTISAFKTAQKEWAAAEKSGQASLWYKFEAQAERLADTNEECVWSRQGCYSWRETYAQCCRYAQFFHELGIQPGELMAFYLQNSPEFVFSLLGSWGAGSAPALINFHLAGDALIHCLSVSGAKVIVVDDDAVCRARIEESRARIENELSMRIVFLDQATKNSINAMEPTRPGDELRAPITGDFPFCLLYTSGSTGMPKACPFPMGRAWALGMFRIGGIGLKPHPDGDRFYDCMPLYHGTGCTVLVSCMITGLTICIGNRFSTSRFWDDIRASKATAFVYVGETARYLLSNPKSEKDKDHNVKVMFGNGLRPDVWLKFQHRFDIPYVSEFFNSTEGMFSLANVCGGPYLATAVGHHGALQRYMNRNTIVPVEIDHETNDIVRDPRTGWAIRKPYEEGGEILVACPSEKAFVGYWRNPEATSKRFVKNVFKKGDMWYRTGDALRRTSDGRWYFMDRLGDTFRWKSENVSTSEVATVFGNFPGIVEANVYGVEVPGHDGRAGCAAIYIPPENREIFDFAGLLQHAEAKLPRYAVPIFLRLLAELQPLHNNKPMNKGPLRKEGIDPDLVDKDKPEGKPRDVIMWWPSALGHPTVDVDKEKWIEFTRDDWNSLKNAQAKL</sequence>
<evidence type="ECO:0000256" key="1">
    <source>
        <dbReference type="ARBA" id="ARBA00004502"/>
    </source>
</evidence>
<keyword evidence="7" id="KW-0436">Ligase</keyword>
<keyword evidence="6" id="KW-1003">Cell membrane</keyword>
<keyword evidence="14" id="KW-0472">Membrane</keyword>
<dbReference type="InterPro" id="IPR000873">
    <property type="entry name" value="AMP-dep_synth/lig_dom"/>
</dbReference>
<evidence type="ECO:0000256" key="12">
    <source>
        <dbReference type="ARBA" id="ARBA00022989"/>
    </source>
</evidence>
<dbReference type="GO" id="GO:0005778">
    <property type="term" value="C:peroxisomal membrane"/>
    <property type="evidence" value="ECO:0007669"/>
    <property type="project" value="UniProtKB-SubCell"/>
</dbReference>
<keyword evidence="23" id="KW-1185">Reference proteome</keyword>
<comment type="function">
    <text evidence="17">Acyl-CoA synthetase required for both the import of long chain fatty acids (LCFAs) (C14-C18) and the activation very long chain fatty acids (VLCFAs) (C20-C26) by esterification of the fatty acids into metabolically active CoA-thioesters for subsequent degradation or incorporation into phospholipids. The transport and fatty acyl-CoA synthetase activities are genetically separable and are thus independent activities. Esterifies VLCFAs in the peroxisome matrix. The VLCFAs are actively transported into peroxisomes by a PXA1-PXA2 heterodimeric transporter in the peroxisomal membrane.</text>
</comment>
<dbReference type="GO" id="GO:0009898">
    <property type="term" value="C:cytoplasmic side of plasma membrane"/>
    <property type="evidence" value="ECO:0007669"/>
    <property type="project" value="TreeGrafter"/>
</dbReference>
<evidence type="ECO:0000256" key="7">
    <source>
        <dbReference type="ARBA" id="ARBA00022598"/>
    </source>
</evidence>
<dbReference type="GO" id="GO:0005324">
    <property type="term" value="F:long-chain fatty acid transmembrane transporter activity"/>
    <property type="evidence" value="ECO:0007669"/>
    <property type="project" value="TreeGrafter"/>
</dbReference>
<evidence type="ECO:0000256" key="10">
    <source>
        <dbReference type="ARBA" id="ARBA00022741"/>
    </source>
</evidence>
<evidence type="ECO:0000256" key="11">
    <source>
        <dbReference type="ARBA" id="ARBA00022840"/>
    </source>
</evidence>
<keyword evidence="15" id="KW-0576">Peroxisome</keyword>
<organism evidence="22 23">
    <name type="scientific">Lineolata rhizophorae</name>
    <dbReference type="NCBI Taxonomy" id="578093"/>
    <lineage>
        <taxon>Eukaryota</taxon>
        <taxon>Fungi</taxon>
        <taxon>Dikarya</taxon>
        <taxon>Ascomycota</taxon>
        <taxon>Pezizomycotina</taxon>
        <taxon>Dothideomycetes</taxon>
        <taxon>Dothideomycetes incertae sedis</taxon>
        <taxon>Lineolatales</taxon>
        <taxon>Lineolataceae</taxon>
        <taxon>Lineolata</taxon>
    </lineage>
</organism>
<feature type="domain" description="AMP-dependent synthetase/ligase" evidence="21">
    <location>
        <begin position="58"/>
        <end position="443"/>
    </location>
</feature>
<evidence type="ECO:0000256" key="16">
    <source>
        <dbReference type="ARBA" id="ARBA00051585"/>
    </source>
</evidence>
<accession>A0A6A6NSG3</accession>
<dbReference type="GO" id="GO:0004467">
    <property type="term" value="F:long-chain fatty acid-CoA ligase activity"/>
    <property type="evidence" value="ECO:0007669"/>
    <property type="project" value="TreeGrafter"/>
</dbReference>
<dbReference type="GO" id="GO:0005811">
    <property type="term" value="C:lipid droplet"/>
    <property type="evidence" value="ECO:0007669"/>
    <property type="project" value="UniProtKB-SubCell"/>
</dbReference>
<comment type="similarity">
    <text evidence="4">Belongs to the ATP-dependent AMP-binding enzyme family.</text>
</comment>
<evidence type="ECO:0000256" key="17">
    <source>
        <dbReference type="ARBA" id="ARBA00060276"/>
    </source>
</evidence>
<feature type="compositionally biased region" description="Basic and acidic residues" evidence="20">
    <location>
        <begin position="585"/>
        <end position="598"/>
    </location>
</feature>
<evidence type="ECO:0000256" key="13">
    <source>
        <dbReference type="ARBA" id="ARBA00023055"/>
    </source>
</evidence>
<evidence type="ECO:0000256" key="20">
    <source>
        <dbReference type="SAM" id="MobiDB-lite"/>
    </source>
</evidence>
<comment type="subcellular location">
    <subcellularLocation>
        <location evidence="3">Cell membrane</location>
        <topology evidence="3">Multi-pass membrane protein</topology>
    </subcellularLocation>
    <subcellularLocation>
        <location evidence="1">Lipid droplet</location>
    </subcellularLocation>
    <subcellularLocation>
        <location evidence="2">Peroxisome membrane</location>
        <topology evidence="2">Multi-pass membrane protein</topology>
    </subcellularLocation>
</comment>
<dbReference type="Gene3D" id="3.40.50.12780">
    <property type="entry name" value="N-terminal domain of ligase-like"/>
    <property type="match status" value="1"/>
</dbReference>
<evidence type="ECO:0000256" key="15">
    <source>
        <dbReference type="ARBA" id="ARBA00023140"/>
    </source>
</evidence>
<keyword evidence="11" id="KW-0067">ATP-binding</keyword>
<feature type="region of interest" description="Disordered" evidence="20">
    <location>
        <begin position="579"/>
        <end position="598"/>
    </location>
</feature>
<evidence type="ECO:0000313" key="23">
    <source>
        <dbReference type="Proteomes" id="UP000799766"/>
    </source>
</evidence>
<keyword evidence="5" id="KW-0813">Transport</keyword>
<evidence type="ECO:0000256" key="4">
    <source>
        <dbReference type="ARBA" id="ARBA00006432"/>
    </source>
</evidence>
<gene>
    <name evidence="22" type="ORF">BDY21DRAFT_352613</name>
</gene>
<reference evidence="22" key="1">
    <citation type="journal article" date="2020" name="Stud. Mycol.">
        <title>101 Dothideomycetes genomes: a test case for predicting lifestyles and emergence of pathogens.</title>
        <authorList>
            <person name="Haridas S."/>
            <person name="Albert R."/>
            <person name="Binder M."/>
            <person name="Bloem J."/>
            <person name="Labutti K."/>
            <person name="Salamov A."/>
            <person name="Andreopoulos B."/>
            <person name="Baker S."/>
            <person name="Barry K."/>
            <person name="Bills G."/>
            <person name="Bluhm B."/>
            <person name="Cannon C."/>
            <person name="Castanera R."/>
            <person name="Culley D."/>
            <person name="Daum C."/>
            <person name="Ezra D."/>
            <person name="Gonzalez J."/>
            <person name="Henrissat B."/>
            <person name="Kuo A."/>
            <person name="Liang C."/>
            <person name="Lipzen A."/>
            <person name="Lutzoni F."/>
            <person name="Magnuson J."/>
            <person name="Mondo S."/>
            <person name="Nolan M."/>
            <person name="Ohm R."/>
            <person name="Pangilinan J."/>
            <person name="Park H.-J."/>
            <person name="Ramirez L."/>
            <person name="Alfaro M."/>
            <person name="Sun H."/>
            <person name="Tritt A."/>
            <person name="Yoshinaga Y."/>
            <person name="Zwiers L.-H."/>
            <person name="Turgeon B."/>
            <person name="Goodwin S."/>
            <person name="Spatafora J."/>
            <person name="Crous P."/>
            <person name="Grigoriev I."/>
        </authorList>
    </citation>
    <scope>NUCLEOTIDE SEQUENCE</scope>
    <source>
        <strain evidence="22">ATCC 16933</strain>
    </source>
</reference>